<dbReference type="Pfam" id="PF00543">
    <property type="entry name" value="P-II"/>
    <property type="match status" value="1"/>
</dbReference>
<dbReference type="InterPro" id="IPR015867">
    <property type="entry name" value="N-reg_PII/ATP_PRibTrfase_C"/>
</dbReference>
<name>A0A3B9ISY4_9PROT</name>
<protein>
    <recommendedName>
        <fullName evidence="1">Nitrogen regulatory protein P-II</fullName>
    </recommendedName>
</protein>
<proteinExistence type="predicted"/>
<dbReference type="Gene3D" id="3.30.70.120">
    <property type="match status" value="1"/>
</dbReference>
<dbReference type="SUPFAM" id="SSF54913">
    <property type="entry name" value="GlnB-like"/>
    <property type="match status" value="1"/>
</dbReference>
<dbReference type="GO" id="GO:0006808">
    <property type="term" value="P:regulation of nitrogen utilization"/>
    <property type="evidence" value="ECO:0007669"/>
    <property type="project" value="InterPro"/>
</dbReference>
<evidence type="ECO:0000313" key="3">
    <source>
        <dbReference type="Proteomes" id="UP000257706"/>
    </source>
</evidence>
<organism evidence="2 3">
    <name type="scientific">Tistrella mobilis</name>
    <dbReference type="NCBI Taxonomy" id="171437"/>
    <lineage>
        <taxon>Bacteria</taxon>
        <taxon>Pseudomonadati</taxon>
        <taxon>Pseudomonadota</taxon>
        <taxon>Alphaproteobacteria</taxon>
        <taxon>Geminicoccales</taxon>
        <taxon>Geminicoccaceae</taxon>
        <taxon>Tistrella</taxon>
    </lineage>
</organism>
<feature type="non-terminal residue" evidence="2">
    <location>
        <position position="89"/>
    </location>
</feature>
<reference evidence="2 3" key="1">
    <citation type="journal article" date="2018" name="Nat. Biotechnol.">
        <title>A standardized bacterial taxonomy based on genome phylogeny substantially revises the tree of life.</title>
        <authorList>
            <person name="Parks D.H."/>
            <person name="Chuvochina M."/>
            <person name="Waite D.W."/>
            <person name="Rinke C."/>
            <person name="Skarshewski A."/>
            <person name="Chaumeil P.A."/>
            <person name="Hugenholtz P."/>
        </authorList>
    </citation>
    <scope>NUCLEOTIDE SEQUENCE [LARGE SCALE GENOMIC DNA]</scope>
    <source>
        <strain evidence="2">UBA8739</strain>
    </source>
</reference>
<comment type="caution">
    <text evidence="2">The sequence shown here is derived from an EMBL/GenBank/DDBJ whole genome shotgun (WGS) entry which is preliminary data.</text>
</comment>
<dbReference type="InterPro" id="IPR002187">
    <property type="entry name" value="N-reg_PII"/>
</dbReference>
<evidence type="ECO:0000313" key="2">
    <source>
        <dbReference type="EMBL" id="HAE50860.1"/>
    </source>
</evidence>
<sequence length="89" mass="9771">MTDSAVSDQILFHPLKKIEIIVTGETEPFVRRLLDDSGVSGYTLIRDVAGKGHHRFQEGRLLFNDQASLVMLLAVAPENAIRRIAAGLA</sequence>
<dbReference type="PROSITE" id="PS51343">
    <property type="entry name" value="PII_GLNB_DOM"/>
    <property type="match status" value="1"/>
</dbReference>
<dbReference type="AlphaFoldDB" id="A0A3B9ISY4"/>
<dbReference type="GO" id="GO:0030234">
    <property type="term" value="F:enzyme regulator activity"/>
    <property type="evidence" value="ECO:0007669"/>
    <property type="project" value="InterPro"/>
</dbReference>
<dbReference type="InterPro" id="IPR011322">
    <property type="entry name" value="N-reg_PII-like_a/b"/>
</dbReference>
<accession>A0A3B9ISY4</accession>
<dbReference type="Proteomes" id="UP000257706">
    <property type="component" value="Unassembled WGS sequence"/>
</dbReference>
<gene>
    <name evidence="2" type="ORF">DCK97_25940</name>
</gene>
<dbReference type="EMBL" id="DMAI01000422">
    <property type="protein sequence ID" value="HAE50860.1"/>
    <property type="molecule type" value="Genomic_DNA"/>
</dbReference>
<evidence type="ECO:0000256" key="1">
    <source>
        <dbReference type="ARBA" id="ARBA00015681"/>
    </source>
</evidence>